<sequence>MDNGEQGWGTSSNEAARLQQEYECMATKFVKDGINMEHIASTAEFYGASDTEQGKLRPLPYSRLPRPLPDAAVRLLVIPLLDQQLVVKADQLCKDVVSKLPEDVQVYFNKGEKLHITQFHASRPEDVRPNAFDPSGGCDLAVANHERPGPAQAYLPLELEAMEHIVNTTPRPTLVPERVLMSDTGTLLLTWVDRSGNIDRLRSALRSCFPGSPPKQTGIIHTTLCRVVAGGPFNAATRKAVAEECDKWTGLLKGHVFQPSVAWYVLEELYSNCVGPTTPLEFMQ</sequence>
<evidence type="ECO:0000313" key="1">
    <source>
        <dbReference type="EMBL" id="CAD7697804.1"/>
    </source>
</evidence>
<protein>
    <submittedName>
        <fullName evidence="1">Uncharacterized protein</fullName>
    </submittedName>
</protein>
<proteinExistence type="predicted"/>
<dbReference type="OrthoDB" id="119121at2759"/>
<comment type="caution">
    <text evidence="1">The sequence shown here is derived from an EMBL/GenBank/DDBJ whole genome shotgun (WGS) entry which is preliminary data.</text>
</comment>
<dbReference type="EMBL" id="CAJHUC010000713">
    <property type="protein sequence ID" value="CAD7697804.1"/>
    <property type="molecule type" value="Genomic_DNA"/>
</dbReference>
<evidence type="ECO:0000313" key="2">
    <source>
        <dbReference type="Proteomes" id="UP000708148"/>
    </source>
</evidence>
<dbReference type="PANTHER" id="PTHR37204:SF1">
    <property type="entry name" value="TRANSMEMBRANE PROTEIN"/>
    <property type="match status" value="1"/>
</dbReference>
<gene>
    <name evidence="1" type="ORF">OSTQU699_LOCUS3165</name>
</gene>
<dbReference type="AlphaFoldDB" id="A0A8S1J2J4"/>
<dbReference type="Proteomes" id="UP000708148">
    <property type="component" value="Unassembled WGS sequence"/>
</dbReference>
<keyword evidence="2" id="KW-1185">Reference proteome</keyword>
<organism evidence="1 2">
    <name type="scientific">Ostreobium quekettii</name>
    <dbReference type="NCBI Taxonomy" id="121088"/>
    <lineage>
        <taxon>Eukaryota</taxon>
        <taxon>Viridiplantae</taxon>
        <taxon>Chlorophyta</taxon>
        <taxon>core chlorophytes</taxon>
        <taxon>Ulvophyceae</taxon>
        <taxon>TCBD clade</taxon>
        <taxon>Bryopsidales</taxon>
        <taxon>Ostreobineae</taxon>
        <taxon>Ostreobiaceae</taxon>
        <taxon>Ostreobium</taxon>
    </lineage>
</organism>
<reference evidence="1" key="1">
    <citation type="submission" date="2020-12" db="EMBL/GenBank/DDBJ databases">
        <authorList>
            <person name="Iha C."/>
        </authorList>
    </citation>
    <scope>NUCLEOTIDE SEQUENCE</scope>
</reference>
<accession>A0A8S1J2J4</accession>
<name>A0A8S1J2J4_9CHLO</name>
<dbReference type="PANTHER" id="PTHR37204">
    <property type="entry name" value="TRANSMEMBRANE PROTEIN"/>
    <property type="match status" value="1"/>
</dbReference>